<dbReference type="Proteomes" id="UP000701702">
    <property type="component" value="Unassembled WGS sequence"/>
</dbReference>
<dbReference type="EMBL" id="CAJZAF010000073">
    <property type="protein sequence ID" value="CAG9187453.1"/>
    <property type="molecule type" value="Genomic_DNA"/>
</dbReference>
<comment type="caution">
    <text evidence="1">The sequence shown here is derived from an EMBL/GenBank/DDBJ whole genome shotgun (WGS) entry which is preliminary data.</text>
</comment>
<reference evidence="1 2" key="1">
    <citation type="submission" date="2021-08" db="EMBL/GenBank/DDBJ databases">
        <authorList>
            <person name="Peeters C."/>
        </authorList>
    </citation>
    <scope>NUCLEOTIDE SEQUENCE [LARGE SCALE GENOMIC DNA]</scope>
    <source>
        <strain evidence="1 2">LMG 23994</strain>
    </source>
</reference>
<sequence>MVEYVTGRDAELASFCTSLAGIWITYSRTPGWADSCAAKTVVFGFP</sequence>
<accession>A0ABN7ZNE7</accession>
<organism evidence="1 2">
    <name type="scientific">Cupriavidus pinatubonensis</name>
    <dbReference type="NCBI Taxonomy" id="248026"/>
    <lineage>
        <taxon>Bacteria</taxon>
        <taxon>Pseudomonadati</taxon>
        <taxon>Pseudomonadota</taxon>
        <taxon>Betaproteobacteria</taxon>
        <taxon>Burkholderiales</taxon>
        <taxon>Burkholderiaceae</taxon>
        <taxon>Cupriavidus</taxon>
    </lineage>
</organism>
<protein>
    <submittedName>
        <fullName evidence="1">Uncharacterized protein</fullName>
    </submittedName>
</protein>
<proteinExistence type="predicted"/>
<keyword evidence="2" id="KW-1185">Reference proteome</keyword>
<name>A0ABN7ZNE7_9BURK</name>
<evidence type="ECO:0000313" key="2">
    <source>
        <dbReference type="Proteomes" id="UP000701702"/>
    </source>
</evidence>
<gene>
    <name evidence="1" type="ORF">LMG23994_06898</name>
</gene>
<evidence type="ECO:0000313" key="1">
    <source>
        <dbReference type="EMBL" id="CAG9187453.1"/>
    </source>
</evidence>